<proteinExistence type="predicted"/>
<sequence length="225" mass="26485">MNVCVSLSLSCGQPHGGTARGRKKKRRGKEERNKTNRKENEMKEFLVPITALWVDSSLAIVLCTLFLKKKIFLSSFSSLFIRGYYCSSFHTYANKYIYIYIYIIPSFHFTKQFRDSICHQCELARTTFSFLKKKTNCRGTLCLFVPGYPFLFVNYAQICALLTPYKHYYYYYHAVIFSLVYKEEEAHVRGFFFNFFFVVVCLYLTSLSWMHASYRLGGHKTQGRK</sequence>
<reference evidence="4" key="1">
    <citation type="journal article" date="2010" name="PLoS Negl. Trop. Dis.">
        <title>The genome sequence of Trypanosoma brucei gambiense, causative agent of chronic human african trypanosomiasis.</title>
        <authorList>
            <person name="Jackson A.P."/>
            <person name="Sanders M."/>
            <person name="Berry A."/>
            <person name="McQuillan J."/>
            <person name="Aslett M.A."/>
            <person name="Quail M.A."/>
            <person name="Chukualim B."/>
            <person name="Capewell P."/>
            <person name="MacLeod A."/>
            <person name="Melville S.E."/>
            <person name="Gibson W."/>
            <person name="Barry J.D."/>
            <person name="Berriman M."/>
            <person name="Hertz-Fowler C."/>
        </authorList>
    </citation>
    <scope>NUCLEOTIDE SEQUENCE [LARGE SCALE GENOMIC DNA]</scope>
    <source>
        <strain evidence="4">MHOM/CI/86/DAL972</strain>
    </source>
</reference>
<feature type="transmembrane region" description="Helical" evidence="2">
    <location>
        <begin position="141"/>
        <end position="163"/>
    </location>
</feature>
<feature type="transmembrane region" description="Helical" evidence="2">
    <location>
        <begin position="45"/>
        <end position="67"/>
    </location>
</feature>
<feature type="region of interest" description="Disordered" evidence="1">
    <location>
        <begin position="11"/>
        <end position="37"/>
    </location>
</feature>
<dbReference type="RefSeq" id="XP_011776543.1">
    <property type="nucleotide sequence ID" value="XM_011778241.1"/>
</dbReference>
<gene>
    <name evidence="3" type="ORF">TbgDal_IX3480</name>
</gene>
<dbReference type="EMBL" id="FN554972">
    <property type="protein sequence ID" value="CBH14273.1"/>
    <property type="molecule type" value="Genomic_DNA"/>
</dbReference>
<dbReference type="GeneID" id="23860352"/>
<dbReference type="VEuPathDB" id="TriTrypDB:Tbg972.9.3480"/>
<keyword evidence="2" id="KW-0472">Membrane</keyword>
<dbReference type="KEGG" id="tbg:TbgDal_IX3480"/>
<dbReference type="Proteomes" id="UP000002316">
    <property type="component" value="Chromosome 9"/>
</dbReference>
<evidence type="ECO:0000256" key="2">
    <source>
        <dbReference type="SAM" id="Phobius"/>
    </source>
</evidence>
<keyword evidence="2" id="KW-1133">Transmembrane helix</keyword>
<protein>
    <submittedName>
        <fullName evidence="3">Uncharacterized protein</fullName>
    </submittedName>
</protein>
<organism evidence="3 4">
    <name type="scientific">Trypanosoma brucei gambiense (strain MHOM/CI/86/DAL972)</name>
    <dbReference type="NCBI Taxonomy" id="679716"/>
    <lineage>
        <taxon>Eukaryota</taxon>
        <taxon>Discoba</taxon>
        <taxon>Euglenozoa</taxon>
        <taxon>Kinetoplastea</taxon>
        <taxon>Metakinetoplastina</taxon>
        <taxon>Trypanosomatida</taxon>
        <taxon>Trypanosomatidae</taxon>
        <taxon>Trypanosoma</taxon>
    </lineage>
</organism>
<feature type="transmembrane region" description="Helical" evidence="2">
    <location>
        <begin position="191"/>
        <end position="210"/>
    </location>
</feature>
<name>C9ZXX8_TRYB9</name>
<accession>C9ZXX8</accession>
<dbReference type="AlphaFoldDB" id="C9ZXX8"/>
<evidence type="ECO:0000313" key="4">
    <source>
        <dbReference type="Proteomes" id="UP000002316"/>
    </source>
</evidence>
<keyword evidence="2" id="KW-0812">Transmembrane</keyword>
<feature type="compositionally biased region" description="Basic and acidic residues" evidence="1">
    <location>
        <begin position="28"/>
        <end position="37"/>
    </location>
</feature>
<evidence type="ECO:0000256" key="1">
    <source>
        <dbReference type="SAM" id="MobiDB-lite"/>
    </source>
</evidence>
<evidence type="ECO:0000313" key="3">
    <source>
        <dbReference type="EMBL" id="CBH14273.1"/>
    </source>
</evidence>